<dbReference type="Pfam" id="PF13676">
    <property type="entry name" value="TIR_2"/>
    <property type="match status" value="1"/>
</dbReference>
<feature type="domain" description="TIR" evidence="3">
    <location>
        <begin position="34"/>
        <end position="139"/>
    </location>
</feature>
<sequence length="462" mass="50333">MSNPVGFWSYARSDDAHSDGQLSQLRTIVGKAIALQFGADITIWQDIQAIPPGADWAASIERTISHTVFFIPIVTPRYLKSQHCLAEFQSFHRRMIELGHDDLIFPILYVGVDQVGVDETAFGDELEALRRHQWIDFRPLRHSDPRSHEVWKWVDGLAENILRVAVPVSKADHEAEESRRHELMRIAAEEARQREAAAKAAEEARQREAAAKAAEEARQREAAAKAVEEARQREATAKMAEAARQHAAATTPTEPHSLPDLNAQYAGASVPAVQPDPNAAPVSVKQTTDGVARKRRIGLLATSVGGLAAVAGTLTMVFMRHEAPQPPTIIPASTPVVSPPAPPAASDVGGVSSVQHVPDLQGSVDQVLDSASLIVSGKIVNLYGIRGADGRPARSMQRYLESEGNLVQCFARDDGYQCRANGQDIATHAVRMGWVRTRQGAPPQYEAAELEARNARVGIWAK</sequence>
<keyword evidence="2" id="KW-0472">Membrane</keyword>
<dbReference type="SUPFAM" id="SSF52200">
    <property type="entry name" value="Toll/Interleukin receptor TIR domain"/>
    <property type="match status" value="1"/>
</dbReference>
<feature type="compositionally biased region" description="Basic and acidic residues" evidence="1">
    <location>
        <begin position="194"/>
        <end position="244"/>
    </location>
</feature>
<gene>
    <name evidence="4" type="ORF">DLM46_14890</name>
</gene>
<dbReference type="InterPro" id="IPR035897">
    <property type="entry name" value="Toll_tir_struct_dom_sf"/>
</dbReference>
<feature type="region of interest" description="Disordered" evidence="1">
    <location>
        <begin position="194"/>
        <end position="261"/>
    </location>
</feature>
<dbReference type="Proteomes" id="UP000254875">
    <property type="component" value="Unassembled WGS sequence"/>
</dbReference>
<evidence type="ECO:0000256" key="2">
    <source>
        <dbReference type="SAM" id="Phobius"/>
    </source>
</evidence>
<name>A0A370N9H2_9BURK</name>
<dbReference type="OrthoDB" id="9801841at2"/>
<dbReference type="GO" id="GO:0007165">
    <property type="term" value="P:signal transduction"/>
    <property type="evidence" value="ECO:0007669"/>
    <property type="project" value="InterPro"/>
</dbReference>
<dbReference type="InterPro" id="IPR035437">
    <property type="entry name" value="SNase_OB-fold_sf"/>
</dbReference>
<protein>
    <recommendedName>
        <fullName evidence="3">TIR domain-containing protein</fullName>
    </recommendedName>
</protein>
<evidence type="ECO:0000256" key="1">
    <source>
        <dbReference type="SAM" id="MobiDB-lite"/>
    </source>
</evidence>
<dbReference type="SUPFAM" id="SSF50199">
    <property type="entry name" value="Staphylococcal nuclease"/>
    <property type="match status" value="1"/>
</dbReference>
<dbReference type="Gene3D" id="3.40.50.10140">
    <property type="entry name" value="Toll/interleukin-1 receptor homology (TIR) domain"/>
    <property type="match status" value="1"/>
</dbReference>
<dbReference type="InterPro" id="IPR000157">
    <property type="entry name" value="TIR_dom"/>
</dbReference>
<organism evidence="4 5">
    <name type="scientific">Paraburkholderia lacunae</name>
    <dbReference type="NCBI Taxonomy" id="2211104"/>
    <lineage>
        <taxon>Bacteria</taxon>
        <taxon>Pseudomonadati</taxon>
        <taxon>Pseudomonadota</taxon>
        <taxon>Betaproteobacteria</taxon>
        <taxon>Burkholderiales</taxon>
        <taxon>Burkholderiaceae</taxon>
        <taxon>Paraburkholderia</taxon>
    </lineage>
</organism>
<keyword evidence="2" id="KW-1133">Transmembrane helix</keyword>
<dbReference type="RefSeq" id="WP_115101504.1">
    <property type="nucleotide sequence ID" value="NZ_QHKS01000008.1"/>
</dbReference>
<accession>A0A370N9H2</accession>
<evidence type="ECO:0000313" key="4">
    <source>
        <dbReference type="EMBL" id="RDK02205.1"/>
    </source>
</evidence>
<keyword evidence="2" id="KW-0812">Transmembrane</keyword>
<feature type="transmembrane region" description="Helical" evidence="2">
    <location>
        <begin position="297"/>
        <end position="319"/>
    </location>
</feature>
<evidence type="ECO:0000259" key="3">
    <source>
        <dbReference type="Pfam" id="PF13676"/>
    </source>
</evidence>
<proteinExistence type="predicted"/>
<evidence type="ECO:0000313" key="5">
    <source>
        <dbReference type="Proteomes" id="UP000254875"/>
    </source>
</evidence>
<dbReference type="AlphaFoldDB" id="A0A370N9H2"/>
<keyword evidence="5" id="KW-1185">Reference proteome</keyword>
<comment type="caution">
    <text evidence="4">The sequence shown here is derived from an EMBL/GenBank/DDBJ whole genome shotgun (WGS) entry which is preliminary data.</text>
</comment>
<dbReference type="EMBL" id="QHKS01000008">
    <property type="protein sequence ID" value="RDK02205.1"/>
    <property type="molecule type" value="Genomic_DNA"/>
</dbReference>
<reference evidence="5" key="1">
    <citation type="submission" date="2018-05" db="EMBL/GenBank/DDBJ databases">
        <authorList>
            <person name="Feng T."/>
        </authorList>
    </citation>
    <scope>NUCLEOTIDE SEQUENCE [LARGE SCALE GENOMIC DNA]</scope>
    <source>
        <strain evidence="5">S27</strain>
    </source>
</reference>